<evidence type="ECO:0000313" key="1">
    <source>
        <dbReference type="EMBL" id="RHZ85966.1"/>
    </source>
</evidence>
<dbReference type="Pfam" id="PF08613">
    <property type="entry name" value="Cyclin"/>
    <property type="match status" value="2"/>
</dbReference>
<dbReference type="CDD" id="cd20557">
    <property type="entry name" value="CYCLIN_ScPCL1-like"/>
    <property type="match status" value="2"/>
</dbReference>
<reference evidence="1 2" key="1">
    <citation type="submission" date="2018-08" db="EMBL/GenBank/DDBJ databases">
        <title>Genome and evolution of the arbuscular mycorrhizal fungus Diversispora epigaea (formerly Glomus versiforme) and its bacterial endosymbionts.</title>
        <authorList>
            <person name="Sun X."/>
            <person name="Fei Z."/>
            <person name="Harrison M."/>
        </authorList>
    </citation>
    <scope>NUCLEOTIDE SEQUENCE [LARGE SCALE GENOMIC DNA]</scope>
    <source>
        <strain evidence="1 2">IT104</strain>
    </source>
</reference>
<comment type="caution">
    <text evidence="1">The sequence shown here is derived from an EMBL/GenBank/DDBJ whole genome shotgun (WGS) entry which is preliminary data.</text>
</comment>
<dbReference type="OrthoDB" id="244495at2759"/>
<dbReference type="SUPFAM" id="SSF47954">
    <property type="entry name" value="Cyclin-like"/>
    <property type="match status" value="2"/>
</dbReference>
<dbReference type="PANTHER" id="PTHR15615">
    <property type="match status" value="1"/>
</dbReference>
<dbReference type="Gene3D" id="1.10.472.10">
    <property type="entry name" value="Cyclin-like"/>
    <property type="match status" value="2"/>
</dbReference>
<dbReference type="AlphaFoldDB" id="A0A397JIZ8"/>
<dbReference type="InterPro" id="IPR013922">
    <property type="entry name" value="Cyclin_PHO80-like"/>
</dbReference>
<evidence type="ECO:0000313" key="2">
    <source>
        <dbReference type="Proteomes" id="UP000266861"/>
    </source>
</evidence>
<dbReference type="GO" id="GO:0005634">
    <property type="term" value="C:nucleus"/>
    <property type="evidence" value="ECO:0007669"/>
    <property type="project" value="TreeGrafter"/>
</dbReference>
<dbReference type="EMBL" id="PQFF01000054">
    <property type="protein sequence ID" value="RHZ85966.1"/>
    <property type="molecule type" value="Genomic_DNA"/>
</dbReference>
<evidence type="ECO:0008006" key="3">
    <source>
        <dbReference type="Google" id="ProtNLM"/>
    </source>
</evidence>
<organism evidence="1 2">
    <name type="scientific">Diversispora epigaea</name>
    <dbReference type="NCBI Taxonomy" id="1348612"/>
    <lineage>
        <taxon>Eukaryota</taxon>
        <taxon>Fungi</taxon>
        <taxon>Fungi incertae sedis</taxon>
        <taxon>Mucoromycota</taxon>
        <taxon>Glomeromycotina</taxon>
        <taxon>Glomeromycetes</taxon>
        <taxon>Diversisporales</taxon>
        <taxon>Diversisporaceae</taxon>
        <taxon>Diversispora</taxon>
    </lineage>
</organism>
<protein>
    <recommendedName>
        <fullName evidence="3">Cyclin N-terminal domain-containing protein</fullName>
    </recommendedName>
</protein>
<sequence length="358" mass="41631">MQNLNSNKRATKSTTQALGELSANVVFKMWSLKKYGSCRSANIHFKKFCTEVISRSPISETTVFLSLKYVQRYIKKGNNIDFTNEYHLFTIALMLANKWHDDKVYANKTWSGIFQISRVDIDALEISFLKSLNFKMHVTGAKYSFWLDCIKNYHLTGRLEYLFAKRIGKMTAFQKSPPKPGFNFDAKVIDPPVGYERNIVISRSPISETTVFLSLKYVQRYIKKGNNIDFTNEYHLFTIALMLANKWHDDKVYANKTWSGIFQISRVDIDALEISFLKSLNFKMHVTGAKYSFWLDCIKNYHLTGRLEYLFAKRIGKMTAFQKSPPKPGFNFDAKVIDPPVGYERNIVSHYTKEYKLF</sequence>
<dbReference type="STRING" id="1348612.A0A397JIZ8"/>
<accession>A0A397JIZ8</accession>
<proteinExistence type="predicted"/>
<dbReference type="Proteomes" id="UP000266861">
    <property type="component" value="Unassembled WGS sequence"/>
</dbReference>
<name>A0A397JIZ8_9GLOM</name>
<dbReference type="GO" id="GO:0019901">
    <property type="term" value="F:protein kinase binding"/>
    <property type="evidence" value="ECO:0007669"/>
    <property type="project" value="InterPro"/>
</dbReference>
<keyword evidence="2" id="KW-1185">Reference proteome</keyword>
<dbReference type="InterPro" id="IPR036915">
    <property type="entry name" value="Cyclin-like_sf"/>
</dbReference>
<dbReference type="GO" id="GO:0000307">
    <property type="term" value="C:cyclin-dependent protein kinase holoenzyme complex"/>
    <property type="evidence" value="ECO:0007669"/>
    <property type="project" value="TreeGrafter"/>
</dbReference>
<dbReference type="GO" id="GO:0016538">
    <property type="term" value="F:cyclin-dependent protein serine/threonine kinase regulator activity"/>
    <property type="evidence" value="ECO:0007669"/>
    <property type="project" value="TreeGrafter"/>
</dbReference>
<gene>
    <name evidence="1" type="ORF">Glove_57g69</name>
</gene>
<dbReference type="PANTHER" id="PTHR15615:SF27">
    <property type="entry name" value="PHO85 CYCLIN CLG1"/>
    <property type="match status" value="1"/>
</dbReference>